<evidence type="ECO:0008006" key="4">
    <source>
        <dbReference type="Google" id="ProtNLM"/>
    </source>
</evidence>
<dbReference type="VEuPathDB" id="FungiDB:PSTT_17142"/>
<evidence type="ECO:0000256" key="1">
    <source>
        <dbReference type="SAM" id="SignalP"/>
    </source>
</evidence>
<comment type="caution">
    <text evidence="2">The sequence shown here is derived from an EMBL/GenBank/DDBJ whole genome shotgun (WGS) entry which is preliminary data.</text>
</comment>
<gene>
    <name evidence="2" type="ORF">PSHT_12909</name>
</gene>
<feature type="signal peptide" evidence="1">
    <location>
        <begin position="1"/>
        <end position="15"/>
    </location>
</feature>
<organism evidence="2 3">
    <name type="scientific">Puccinia striiformis</name>
    <dbReference type="NCBI Taxonomy" id="27350"/>
    <lineage>
        <taxon>Eukaryota</taxon>
        <taxon>Fungi</taxon>
        <taxon>Dikarya</taxon>
        <taxon>Basidiomycota</taxon>
        <taxon>Pucciniomycotina</taxon>
        <taxon>Pucciniomycetes</taxon>
        <taxon>Pucciniales</taxon>
        <taxon>Pucciniaceae</taxon>
        <taxon>Puccinia</taxon>
    </lineage>
</organism>
<dbReference type="AlphaFoldDB" id="A0A2S4UTR8"/>
<dbReference type="VEuPathDB" id="FungiDB:PSHT_12909"/>
<evidence type="ECO:0000313" key="3">
    <source>
        <dbReference type="Proteomes" id="UP000238274"/>
    </source>
</evidence>
<dbReference type="Proteomes" id="UP000238274">
    <property type="component" value="Unassembled WGS sequence"/>
</dbReference>
<evidence type="ECO:0000313" key="2">
    <source>
        <dbReference type="EMBL" id="POW00678.1"/>
    </source>
</evidence>
<keyword evidence="1" id="KW-0732">Signal</keyword>
<name>A0A2S4UTR8_9BASI</name>
<sequence length="111" mass="12195">MILILGLIHCGATYARFPCNNPAYPGPHQGTCSRPVKLSDFARGVPPQKKERIMKSMTIVAPAKPSKGQFTCDQVSVRGLPSEKRKCCQFSEPLQAICDYGPIFYLLVPLA</sequence>
<accession>A0A2S4UTR8</accession>
<reference evidence="2 3" key="1">
    <citation type="submission" date="2017-12" db="EMBL/GenBank/DDBJ databases">
        <title>Gene loss provides genomic basis for host adaptation in cereal stripe rust fungi.</title>
        <authorList>
            <person name="Xia C."/>
        </authorList>
    </citation>
    <scope>NUCLEOTIDE SEQUENCE [LARGE SCALE GENOMIC DNA]</scope>
    <source>
        <strain evidence="2 3">93TX-2</strain>
    </source>
</reference>
<protein>
    <recommendedName>
        <fullName evidence="4">Secreted protein</fullName>
    </recommendedName>
</protein>
<keyword evidence="3" id="KW-1185">Reference proteome</keyword>
<reference evidence="3" key="2">
    <citation type="journal article" date="2018" name="BMC Genomics">
        <title>Genomic insights into host adaptation between the wheat stripe rust pathogen (Puccinia striiformis f. sp. tritici) and the barley stripe rust pathogen (Puccinia striiformis f. sp. hordei).</title>
        <authorList>
            <person name="Xia C."/>
            <person name="Wang M."/>
            <person name="Yin C."/>
            <person name="Cornejo O.E."/>
            <person name="Hulbert S.H."/>
            <person name="Chen X."/>
        </authorList>
    </citation>
    <scope>NUCLEOTIDE SEQUENCE [LARGE SCALE GENOMIC DNA]</scope>
    <source>
        <strain evidence="3">93TX-2</strain>
    </source>
</reference>
<dbReference type="EMBL" id="PKSM01000246">
    <property type="protein sequence ID" value="POW00678.1"/>
    <property type="molecule type" value="Genomic_DNA"/>
</dbReference>
<reference evidence="3" key="3">
    <citation type="journal article" date="2018" name="Mol. Plant Microbe Interact.">
        <title>Genome sequence resources for the wheat stripe rust pathogen (Puccinia striiformis f. sp. tritici) and the barley stripe rust pathogen (Puccinia striiformis f. sp. hordei).</title>
        <authorList>
            <person name="Xia C."/>
            <person name="Wang M."/>
            <person name="Yin C."/>
            <person name="Cornejo O.E."/>
            <person name="Hulbert S.H."/>
            <person name="Chen X."/>
        </authorList>
    </citation>
    <scope>NUCLEOTIDE SEQUENCE [LARGE SCALE GENOMIC DNA]</scope>
    <source>
        <strain evidence="3">93TX-2</strain>
    </source>
</reference>
<feature type="chain" id="PRO_5015722804" description="Secreted protein" evidence="1">
    <location>
        <begin position="16"/>
        <end position="111"/>
    </location>
</feature>
<proteinExistence type="predicted"/>